<proteinExistence type="predicted"/>
<dbReference type="PROSITE" id="PS01124">
    <property type="entry name" value="HTH_ARAC_FAMILY_2"/>
    <property type="match status" value="1"/>
</dbReference>
<evidence type="ECO:0000313" key="14">
    <source>
        <dbReference type="Proteomes" id="UP000187172"/>
    </source>
</evidence>
<dbReference type="Pfam" id="PF12833">
    <property type="entry name" value="HTH_18"/>
    <property type="match status" value="1"/>
</dbReference>
<evidence type="ECO:0000256" key="11">
    <source>
        <dbReference type="ARBA" id="ARBA00023204"/>
    </source>
</evidence>
<dbReference type="FunFam" id="3.40.10.10:FF:000001">
    <property type="entry name" value="DNA-3-methyladenine glycosylase 2"/>
    <property type="match status" value="1"/>
</dbReference>
<dbReference type="PIRSF" id="PIRSF000408">
    <property type="entry name" value="Alkyltransferas_AdaA"/>
    <property type="match status" value="1"/>
</dbReference>
<dbReference type="Gene3D" id="3.40.10.10">
    <property type="entry name" value="DNA Methylphosphotriester Repair Domain"/>
    <property type="match status" value="1"/>
</dbReference>
<dbReference type="SUPFAM" id="SSF46689">
    <property type="entry name" value="Homeodomain-like"/>
    <property type="match status" value="2"/>
</dbReference>
<dbReference type="InterPro" id="IPR016220">
    <property type="entry name" value="Me-P-triester_DNA_alkyl-Trfase"/>
</dbReference>
<dbReference type="EMBL" id="MRTP01000001">
    <property type="protein sequence ID" value="OMF57487.1"/>
    <property type="molecule type" value="Genomic_DNA"/>
</dbReference>
<protein>
    <submittedName>
        <fullName evidence="13">AraC family transcriptional regulator</fullName>
    </submittedName>
</protein>
<dbReference type="GO" id="GO:0003700">
    <property type="term" value="F:DNA-binding transcription factor activity"/>
    <property type="evidence" value="ECO:0007669"/>
    <property type="project" value="InterPro"/>
</dbReference>
<comment type="cofactor">
    <cofactor evidence="1">
        <name>Zn(2+)</name>
        <dbReference type="ChEBI" id="CHEBI:29105"/>
    </cofactor>
</comment>
<keyword evidence="14" id="KW-1185">Reference proteome</keyword>
<gene>
    <name evidence="13" type="ORF">BK138_02475</name>
</gene>
<dbReference type="GO" id="GO:0032259">
    <property type="term" value="P:methylation"/>
    <property type="evidence" value="ECO:0007669"/>
    <property type="project" value="UniProtKB-KW"/>
</dbReference>
<dbReference type="PANTHER" id="PTHR43280">
    <property type="entry name" value="ARAC-FAMILY TRANSCRIPTIONAL REGULATOR"/>
    <property type="match status" value="1"/>
</dbReference>
<keyword evidence="10" id="KW-0804">Transcription</keyword>
<dbReference type="Proteomes" id="UP000187172">
    <property type="component" value="Unassembled WGS sequence"/>
</dbReference>
<evidence type="ECO:0000256" key="7">
    <source>
        <dbReference type="ARBA" id="ARBA00023015"/>
    </source>
</evidence>
<dbReference type="InterPro" id="IPR035451">
    <property type="entry name" value="Ada-like_dom_sf"/>
</dbReference>
<keyword evidence="8" id="KW-0238">DNA-binding</keyword>
<evidence type="ECO:0000256" key="8">
    <source>
        <dbReference type="ARBA" id="ARBA00023125"/>
    </source>
</evidence>
<dbReference type="AlphaFoldDB" id="A0A1R1F0A0"/>
<reference evidence="13 14" key="1">
    <citation type="submission" date="2016-11" db="EMBL/GenBank/DDBJ databases">
        <title>Paenibacillus species isolates.</title>
        <authorList>
            <person name="Beno S.M."/>
        </authorList>
    </citation>
    <scope>NUCLEOTIDE SEQUENCE [LARGE SCALE GENOMIC DNA]</scope>
    <source>
        <strain evidence="13 14">FSL R5-0378</strain>
    </source>
</reference>
<keyword evidence="7" id="KW-0805">Transcription regulation</keyword>
<evidence type="ECO:0000256" key="1">
    <source>
        <dbReference type="ARBA" id="ARBA00001947"/>
    </source>
</evidence>
<organism evidence="13 14">
    <name type="scientific">Paenibacillus rhizosphaerae</name>
    <dbReference type="NCBI Taxonomy" id="297318"/>
    <lineage>
        <taxon>Bacteria</taxon>
        <taxon>Bacillati</taxon>
        <taxon>Bacillota</taxon>
        <taxon>Bacilli</taxon>
        <taxon>Bacillales</taxon>
        <taxon>Paenibacillaceae</taxon>
        <taxon>Paenibacillus</taxon>
    </lineage>
</organism>
<keyword evidence="4" id="KW-0479">Metal-binding</keyword>
<comment type="caution">
    <text evidence="13">The sequence shown here is derived from an EMBL/GenBank/DDBJ whole genome shotgun (WGS) entry which is preliminary data.</text>
</comment>
<evidence type="ECO:0000256" key="5">
    <source>
        <dbReference type="ARBA" id="ARBA00022763"/>
    </source>
</evidence>
<dbReference type="PANTHER" id="PTHR43280:SF28">
    <property type="entry name" value="HTH-TYPE TRANSCRIPTIONAL ACTIVATOR RHAS"/>
    <property type="match status" value="1"/>
</dbReference>
<evidence type="ECO:0000256" key="10">
    <source>
        <dbReference type="ARBA" id="ARBA00023163"/>
    </source>
</evidence>
<dbReference type="GO" id="GO:0006307">
    <property type="term" value="P:DNA alkylation repair"/>
    <property type="evidence" value="ECO:0007669"/>
    <property type="project" value="UniProtKB-ARBA"/>
</dbReference>
<dbReference type="Gene3D" id="1.10.10.60">
    <property type="entry name" value="Homeodomain-like"/>
    <property type="match status" value="2"/>
</dbReference>
<keyword evidence="5" id="KW-0227">DNA damage</keyword>
<dbReference type="GO" id="GO:0043565">
    <property type="term" value="F:sequence-specific DNA binding"/>
    <property type="evidence" value="ECO:0007669"/>
    <property type="project" value="InterPro"/>
</dbReference>
<keyword evidence="11" id="KW-0234">DNA repair</keyword>
<dbReference type="Pfam" id="PF02805">
    <property type="entry name" value="Ada_Zn_binding"/>
    <property type="match status" value="1"/>
</dbReference>
<evidence type="ECO:0000256" key="9">
    <source>
        <dbReference type="ARBA" id="ARBA00023159"/>
    </source>
</evidence>
<feature type="domain" description="HTH araC/xylS-type" evidence="12">
    <location>
        <begin position="101"/>
        <end position="199"/>
    </location>
</feature>
<dbReference type="SUPFAM" id="SSF57884">
    <property type="entry name" value="Ada DNA repair protein, N-terminal domain (N-Ada 10)"/>
    <property type="match status" value="1"/>
</dbReference>
<dbReference type="GO" id="GO:0008270">
    <property type="term" value="F:zinc ion binding"/>
    <property type="evidence" value="ECO:0007669"/>
    <property type="project" value="InterPro"/>
</dbReference>
<evidence type="ECO:0000256" key="4">
    <source>
        <dbReference type="ARBA" id="ARBA00022723"/>
    </source>
</evidence>
<dbReference type="STRING" id="297318.BK138_02475"/>
<sequence length="221" mass="25980">MKDHRNDRDIDQTEIKRRIKEDIPEEKWRAIVSNDAAYDFRFFYGVSTTGIFCRPSCKSRPPNKENVRIFQHAEEALAARFRPCKRCKPTGEKLPDQEWVNQITDYIDRHFRDKLSLEHLADVCHGSPFHLQRTFKRVQGISPVEYIQRKRIKEAKHLLAHTDQSITEIAAGVGNSNVPYFITLFKKMTGQTPLEFRQIWQHGAALEVQTYEYEHDHGKQN</sequence>
<name>A0A1R1F0A0_9BACL</name>
<evidence type="ECO:0000256" key="3">
    <source>
        <dbReference type="ARBA" id="ARBA00022679"/>
    </source>
</evidence>
<keyword evidence="6" id="KW-0862">Zinc</keyword>
<dbReference type="InterPro" id="IPR009057">
    <property type="entry name" value="Homeodomain-like_sf"/>
</dbReference>
<dbReference type="InterPro" id="IPR004026">
    <property type="entry name" value="Ada_DNA_repair_Zn-bd"/>
</dbReference>
<keyword evidence="3" id="KW-0808">Transferase</keyword>
<accession>A0A1R1F0A0</accession>
<evidence type="ECO:0000313" key="13">
    <source>
        <dbReference type="EMBL" id="OMF57487.1"/>
    </source>
</evidence>
<keyword evidence="9" id="KW-0010">Activator</keyword>
<keyword evidence="2" id="KW-0489">Methyltransferase</keyword>
<evidence type="ECO:0000256" key="6">
    <source>
        <dbReference type="ARBA" id="ARBA00022833"/>
    </source>
</evidence>
<dbReference type="SMART" id="SM00342">
    <property type="entry name" value="HTH_ARAC"/>
    <property type="match status" value="1"/>
</dbReference>
<evidence type="ECO:0000259" key="12">
    <source>
        <dbReference type="PROSITE" id="PS01124"/>
    </source>
</evidence>
<evidence type="ECO:0000256" key="2">
    <source>
        <dbReference type="ARBA" id="ARBA00022603"/>
    </source>
</evidence>
<dbReference type="InterPro" id="IPR018060">
    <property type="entry name" value="HTH_AraC"/>
</dbReference>
<dbReference type="GO" id="GO:0008168">
    <property type="term" value="F:methyltransferase activity"/>
    <property type="evidence" value="ECO:0007669"/>
    <property type="project" value="UniProtKB-KW"/>
</dbReference>